<keyword evidence="3" id="KW-1185">Reference proteome</keyword>
<evidence type="ECO:0000256" key="1">
    <source>
        <dbReference type="SAM" id="MobiDB-lite"/>
    </source>
</evidence>
<organism evidence="2 3">
    <name type="scientific">Datura stramonium</name>
    <name type="common">Jimsonweed</name>
    <name type="synonym">Common thornapple</name>
    <dbReference type="NCBI Taxonomy" id="4076"/>
    <lineage>
        <taxon>Eukaryota</taxon>
        <taxon>Viridiplantae</taxon>
        <taxon>Streptophyta</taxon>
        <taxon>Embryophyta</taxon>
        <taxon>Tracheophyta</taxon>
        <taxon>Spermatophyta</taxon>
        <taxon>Magnoliopsida</taxon>
        <taxon>eudicotyledons</taxon>
        <taxon>Gunneridae</taxon>
        <taxon>Pentapetalae</taxon>
        <taxon>asterids</taxon>
        <taxon>lamiids</taxon>
        <taxon>Solanales</taxon>
        <taxon>Solanaceae</taxon>
        <taxon>Solanoideae</taxon>
        <taxon>Datureae</taxon>
        <taxon>Datura</taxon>
    </lineage>
</organism>
<evidence type="ECO:0000313" key="3">
    <source>
        <dbReference type="Proteomes" id="UP000823775"/>
    </source>
</evidence>
<dbReference type="Proteomes" id="UP000823775">
    <property type="component" value="Unassembled WGS sequence"/>
</dbReference>
<feature type="region of interest" description="Disordered" evidence="1">
    <location>
        <begin position="114"/>
        <end position="134"/>
    </location>
</feature>
<protein>
    <submittedName>
        <fullName evidence="2">Uncharacterized protein</fullName>
    </submittedName>
</protein>
<sequence length="156" mass="16879">MLCLRASCSLFRPLDKIVWAKGVITLDTKTDKDDPALKQSKAAITASAPIDFFKIAQMSQAHESQIVKLAKAIPSMIQQAIKKITQPARDKLRGLCAIVEVLESDVISLRKDVDTLTGPPPASNTKPIEPAAVTSQPKAPKIPLVIGGWGMIVRQK</sequence>
<proteinExistence type="predicted"/>
<evidence type="ECO:0000313" key="2">
    <source>
        <dbReference type="EMBL" id="MCD7470079.1"/>
    </source>
</evidence>
<dbReference type="EMBL" id="JACEIK010001525">
    <property type="protein sequence ID" value="MCD7470079.1"/>
    <property type="molecule type" value="Genomic_DNA"/>
</dbReference>
<accession>A0ABS8THP7</accession>
<comment type="caution">
    <text evidence="2">The sequence shown here is derived from an EMBL/GenBank/DDBJ whole genome shotgun (WGS) entry which is preliminary data.</text>
</comment>
<gene>
    <name evidence="2" type="ORF">HAX54_009653</name>
</gene>
<reference evidence="2 3" key="1">
    <citation type="journal article" date="2021" name="BMC Genomics">
        <title>Datura genome reveals duplications of psychoactive alkaloid biosynthetic genes and high mutation rate following tissue culture.</title>
        <authorList>
            <person name="Rajewski A."/>
            <person name="Carter-House D."/>
            <person name="Stajich J."/>
            <person name="Litt A."/>
        </authorList>
    </citation>
    <scope>NUCLEOTIDE SEQUENCE [LARGE SCALE GENOMIC DNA]</scope>
    <source>
        <strain evidence="2">AR-01</strain>
    </source>
</reference>
<name>A0ABS8THP7_DATST</name>